<dbReference type="SMART" id="SM00894">
    <property type="entry name" value="Excalibur"/>
    <property type="match status" value="1"/>
</dbReference>
<dbReference type="InterPro" id="IPR008613">
    <property type="entry name" value="Excalibur_Ca-bd_domain"/>
</dbReference>
<dbReference type="PANTHER" id="PTHR12302:SF26">
    <property type="entry name" value="BLR1266 PROTEIN"/>
    <property type="match status" value="1"/>
</dbReference>
<organism evidence="3">
    <name type="scientific">Ochrobactrum sp. PW1</name>
    <dbReference type="NCBI Taxonomy" id="1882222"/>
    <lineage>
        <taxon>Bacteria</taxon>
        <taxon>Pseudomonadati</taxon>
        <taxon>Pseudomonadota</taxon>
        <taxon>Alphaproteobacteria</taxon>
        <taxon>Hyphomicrobiales</taxon>
        <taxon>Brucellaceae</taxon>
        <taxon>Brucella/Ochrobactrum group</taxon>
        <taxon>Ochrobactrum</taxon>
    </lineage>
</organism>
<dbReference type="Pfam" id="PF00565">
    <property type="entry name" value="SNase"/>
    <property type="match status" value="1"/>
</dbReference>
<dbReference type="PROSITE" id="PS50830">
    <property type="entry name" value="TNASE_3"/>
    <property type="match status" value="1"/>
</dbReference>
<feature type="domain" description="TNase-like" evidence="2">
    <location>
        <begin position="1"/>
        <end position="116"/>
    </location>
</feature>
<dbReference type="InterPro" id="IPR016071">
    <property type="entry name" value="Staphylococal_nuclease_OB-fold"/>
</dbReference>
<dbReference type="AlphaFoldDB" id="A0A292GRT9"/>
<feature type="region of interest" description="Disordered" evidence="1">
    <location>
        <begin position="127"/>
        <end position="151"/>
    </location>
</feature>
<reference evidence="3" key="1">
    <citation type="submission" date="2016-07" db="EMBL/GenBank/DDBJ databases">
        <title>Genomics reveals synergistic degradation of pyrene by five bacteria in a mangrove sediment-derived bacterial consortium.</title>
        <authorList>
            <person name="Wanapaisan P."/>
            <person name="Vejarano F."/>
            <person name="Chakraborty J."/>
            <person name="Shintani M."/>
            <person name="Muangchinda C."/>
            <person name="Laothamteep N."/>
            <person name="Suzuki-Minakuchi C."/>
            <person name="Inoue K."/>
            <person name="Nojiri H."/>
            <person name="Pinyakong O."/>
        </authorList>
    </citation>
    <scope>NUCLEOTIDE SEQUENCE</scope>
    <source>
        <strain evidence="3">PW1</strain>
    </source>
</reference>
<dbReference type="EMBL" id="LC171369">
    <property type="protein sequence ID" value="BBA74290.1"/>
    <property type="molecule type" value="Genomic_DNA"/>
</dbReference>
<evidence type="ECO:0000256" key="1">
    <source>
        <dbReference type="SAM" id="MobiDB-lite"/>
    </source>
</evidence>
<protein>
    <recommendedName>
        <fullName evidence="2">TNase-like domain-containing protein</fullName>
    </recommendedName>
</protein>
<dbReference type="SUPFAM" id="SSF50199">
    <property type="entry name" value="Staphylococcal nuclease"/>
    <property type="match status" value="1"/>
</dbReference>
<evidence type="ECO:0000259" key="2">
    <source>
        <dbReference type="PROSITE" id="PS50830"/>
    </source>
</evidence>
<dbReference type="InterPro" id="IPR035437">
    <property type="entry name" value="SNase_OB-fold_sf"/>
</dbReference>
<dbReference type="PANTHER" id="PTHR12302">
    <property type="entry name" value="EBNA2 BINDING PROTEIN P100"/>
    <property type="match status" value="1"/>
</dbReference>
<name>A0A292GRT9_9HYPH</name>
<evidence type="ECO:0000313" key="3">
    <source>
        <dbReference type="EMBL" id="BBA74290.1"/>
    </source>
</evidence>
<accession>A0A292GRT9</accession>
<dbReference type="Pfam" id="PF05901">
    <property type="entry name" value="Excalibur"/>
    <property type="match status" value="1"/>
</dbReference>
<proteinExistence type="predicted"/>
<feature type="compositionally biased region" description="Pro residues" evidence="1">
    <location>
        <begin position="132"/>
        <end position="144"/>
    </location>
</feature>
<dbReference type="SMART" id="SM00318">
    <property type="entry name" value="SNc"/>
    <property type="match status" value="1"/>
</dbReference>
<sequence>MAIDGDTLSLGGERIRLHGIDAPESQQTCTRQGDTWHCGQDATVLLASTVNGKTVLCRQRDVDSYRRIVATCTVNGLDLGQAMVEAGLAVALPQFSQAYVEAEARVRRLGIGIWGSQFDVPSDYRAAHPHLDPPPVTRHPPPHQMPESPVGTRRQSEGVFYRNCAAAWAAGAAPIYYGQPGYRPEMDGDGDGVACEPYRRRR</sequence>
<dbReference type="Gene3D" id="2.40.50.90">
    <property type="match status" value="1"/>
</dbReference>